<comment type="caution">
    <text evidence="2">The sequence shown here is derived from an EMBL/GenBank/DDBJ whole genome shotgun (WGS) entry which is preliminary data.</text>
</comment>
<reference evidence="2" key="2">
    <citation type="submission" date="2020-11" db="EMBL/GenBank/DDBJ databases">
        <authorList>
            <person name="McCartney M.A."/>
            <person name="Auch B."/>
            <person name="Kono T."/>
            <person name="Mallez S."/>
            <person name="Becker A."/>
            <person name="Gohl D.M."/>
            <person name="Silverstein K.A.T."/>
            <person name="Koren S."/>
            <person name="Bechman K.B."/>
            <person name="Herman A."/>
            <person name="Abrahante J.E."/>
            <person name="Garbe J."/>
        </authorList>
    </citation>
    <scope>NUCLEOTIDE SEQUENCE</scope>
    <source>
        <strain evidence="2">Duluth1</strain>
        <tissue evidence="2">Whole animal</tissue>
    </source>
</reference>
<reference evidence="2" key="1">
    <citation type="journal article" date="2019" name="bioRxiv">
        <title>The Genome of the Zebra Mussel, Dreissena polymorpha: A Resource for Invasive Species Research.</title>
        <authorList>
            <person name="McCartney M.A."/>
            <person name="Auch B."/>
            <person name="Kono T."/>
            <person name="Mallez S."/>
            <person name="Zhang Y."/>
            <person name="Obille A."/>
            <person name="Becker A."/>
            <person name="Abrahante J.E."/>
            <person name="Garbe J."/>
            <person name="Badalamenti J.P."/>
            <person name="Herman A."/>
            <person name="Mangelson H."/>
            <person name="Liachko I."/>
            <person name="Sullivan S."/>
            <person name="Sone E.D."/>
            <person name="Koren S."/>
            <person name="Silverstein K.A.T."/>
            <person name="Beckman K.B."/>
            <person name="Gohl D.M."/>
        </authorList>
    </citation>
    <scope>NUCLEOTIDE SEQUENCE</scope>
    <source>
        <strain evidence="2">Duluth1</strain>
        <tissue evidence="2">Whole animal</tissue>
    </source>
</reference>
<protein>
    <recommendedName>
        <fullName evidence="1">Fanconi Anaemia group E protein C-terminal domain-containing protein</fullName>
    </recommendedName>
</protein>
<evidence type="ECO:0000259" key="1">
    <source>
        <dbReference type="Pfam" id="PF11510"/>
    </source>
</evidence>
<sequence length="519" mass="57416">MVMRSTPWVMHQLSHNWTPLFERLSISLDRAKLWYREVTSSQYCSQPPWHSLIDSLTTLDPTIKDSSLIFKPRFALLPMVVQERLLQFMLSEDSCIPDGAVHELLRVVLDHISENTTLCNLAEKLCALSQFVRPSNLPVEPYMSTNVCYSVMDISPENVIIIDDDSESDTDPAPKQSRLEMATVAVRNQPILEMATAVSKKPGFESATSAVSNQPGLEVVLVDGTKQEGTDFLDREANASPPGILTQWAGSQSVSFIDNFDNNGVVAVDTDNIIAFASALKDTWHSCVSSEIPDCLQDITHLSAEEMEKLCTFAEFEGMSDDSVYLACQHMGTLCGSISFCNISCFLSMSLKLKVSKLSQNASRKLTSAIMLMAGKYPKQLVETVIIPCLLVSDINSYQCDIITKLLKENTDHSLCSNLLHDIVKHEFTITESNICVFQAILESGCELTESDITQFVSVCSKSAGALANSLKFGKVLLAIISHHGNKIQEILTELENIVSKNRTVLKKKISSLLIAFNK</sequence>
<dbReference type="Gene3D" id="1.25.40.480">
    <property type="match status" value="1"/>
</dbReference>
<dbReference type="GO" id="GO:0036297">
    <property type="term" value="P:interstrand cross-link repair"/>
    <property type="evidence" value="ECO:0007669"/>
    <property type="project" value="InterPro"/>
</dbReference>
<dbReference type="InterPro" id="IPR039685">
    <property type="entry name" value="FANCE"/>
</dbReference>
<dbReference type="EMBL" id="JAIWYP010000001">
    <property type="protein sequence ID" value="KAH3887314.1"/>
    <property type="molecule type" value="Genomic_DNA"/>
</dbReference>
<organism evidence="2 3">
    <name type="scientific">Dreissena polymorpha</name>
    <name type="common">Zebra mussel</name>
    <name type="synonym">Mytilus polymorpha</name>
    <dbReference type="NCBI Taxonomy" id="45954"/>
    <lineage>
        <taxon>Eukaryota</taxon>
        <taxon>Metazoa</taxon>
        <taxon>Spiralia</taxon>
        <taxon>Lophotrochozoa</taxon>
        <taxon>Mollusca</taxon>
        <taxon>Bivalvia</taxon>
        <taxon>Autobranchia</taxon>
        <taxon>Heteroconchia</taxon>
        <taxon>Euheterodonta</taxon>
        <taxon>Imparidentia</taxon>
        <taxon>Neoheterodontei</taxon>
        <taxon>Myida</taxon>
        <taxon>Dreissenoidea</taxon>
        <taxon>Dreissenidae</taxon>
        <taxon>Dreissena</taxon>
    </lineage>
</organism>
<keyword evidence="3" id="KW-1185">Reference proteome</keyword>
<feature type="domain" description="Fanconi Anaemia group E protein C-terminal" evidence="1">
    <location>
        <begin position="293"/>
        <end position="511"/>
    </location>
</feature>
<dbReference type="OrthoDB" id="2449818at2759"/>
<dbReference type="GO" id="GO:0043240">
    <property type="term" value="C:Fanconi anaemia nuclear complex"/>
    <property type="evidence" value="ECO:0007669"/>
    <property type="project" value="InterPro"/>
</dbReference>
<dbReference type="Proteomes" id="UP000828390">
    <property type="component" value="Unassembled WGS sequence"/>
</dbReference>
<name>A0A9D4N4U9_DREPO</name>
<dbReference type="Pfam" id="PF11510">
    <property type="entry name" value="FA_FANCE"/>
    <property type="match status" value="1"/>
</dbReference>
<gene>
    <name evidence="2" type="ORF">DPMN_011329</name>
</gene>
<accession>A0A9D4N4U9</accession>
<dbReference type="InterPro" id="IPR021025">
    <property type="entry name" value="Fanconi_anaemia_gr_E_prot_C"/>
</dbReference>
<dbReference type="PANTHER" id="PTHR32094">
    <property type="entry name" value="FANCONI ANEMIA GROUP E PROTEIN"/>
    <property type="match status" value="1"/>
</dbReference>
<dbReference type="PANTHER" id="PTHR32094:SF5">
    <property type="entry name" value="FANCONI ANEMIA GROUP E PROTEIN"/>
    <property type="match status" value="1"/>
</dbReference>
<evidence type="ECO:0000313" key="3">
    <source>
        <dbReference type="Proteomes" id="UP000828390"/>
    </source>
</evidence>
<proteinExistence type="predicted"/>
<dbReference type="AlphaFoldDB" id="A0A9D4N4U9"/>
<evidence type="ECO:0000313" key="2">
    <source>
        <dbReference type="EMBL" id="KAH3887314.1"/>
    </source>
</evidence>